<dbReference type="Pfam" id="PF04964">
    <property type="entry name" value="Flp_Fap"/>
    <property type="match status" value="1"/>
</dbReference>
<dbReference type="EMBL" id="CYHE01000021">
    <property type="protein sequence ID" value="CUB00745.1"/>
    <property type="molecule type" value="Genomic_DNA"/>
</dbReference>
<name>A0A0K6ICA1_9HYPH</name>
<proteinExistence type="predicted"/>
<evidence type="ECO:0000313" key="2">
    <source>
        <dbReference type="EMBL" id="CUB00745.1"/>
    </source>
</evidence>
<dbReference type="Proteomes" id="UP000183900">
    <property type="component" value="Unassembled WGS sequence"/>
</dbReference>
<keyword evidence="3" id="KW-1185">Reference proteome</keyword>
<dbReference type="RefSeq" id="WP_197717536.1">
    <property type="nucleotide sequence ID" value="NZ_CYHE01000021.1"/>
</dbReference>
<feature type="transmembrane region" description="Helical" evidence="1">
    <location>
        <begin position="41"/>
        <end position="59"/>
    </location>
</feature>
<reference evidence="3" key="1">
    <citation type="submission" date="2015-08" db="EMBL/GenBank/DDBJ databases">
        <authorList>
            <person name="Varghese N."/>
        </authorList>
    </citation>
    <scope>NUCLEOTIDE SEQUENCE [LARGE SCALE GENOMIC DNA]</scope>
    <source>
        <strain evidence="3">DSM 23407</strain>
    </source>
</reference>
<evidence type="ECO:0000313" key="3">
    <source>
        <dbReference type="Proteomes" id="UP000183900"/>
    </source>
</evidence>
<dbReference type="AlphaFoldDB" id="A0A0K6ICA1"/>
<organism evidence="2 3">
    <name type="scientific">Pannonibacter indicus</name>
    <dbReference type="NCBI Taxonomy" id="466044"/>
    <lineage>
        <taxon>Bacteria</taxon>
        <taxon>Pseudomonadati</taxon>
        <taxon>Pseudomonadota</taxon>
        <taxon>Alphaproteobacteria</taxon>
        <taxon>Hyphomicrobiales</taxon>
        <taxon>Stappiaceae</taxon>
        <taxon>Pannonibacter</taxon>
    </lineage>
</organism>
<dbReference type="InterPro" id="IPR007047">
    <property type="entry name" value="Flp_Fap"/>
</dbReference>
<sequence length="77" mass="8057">MRLDENPAGMFGAPARKRVQIGLDLAARFRDDVKGATAVEYGLMVAFISAAIMATLLSIGQDIGTAFSIISTALRGG</sequence>
<evidence type="ECO:0000256" key="1">
    <source>
        <dbReference type="SAM" id="Phobius"/>
    </source>
</evidence>
<keyword evidence="1" id="KW-0812">Transmembrane</keyword>
<gene>
    <name evidence="2" type="ORF">Ga0061067_12118</name>
</gene>
<accession>A0A0K6ICA1</accession>
<protein>
    <submittedName>
        <fullName evidence="2">Flp pilus assembly protein, pilin Flp</fullName>
    </submittedName>
</protein>
<keyword evidence="1" id="KW-1133">Transmembrane helix</keyword>
<keyword evidence="1" id="KW-0472">Membrane</keyword>